<feature type="transmembrane region" description="Helical" evidence="3">
    <location>
        <begin position="176"/>
        <end position="199"/>
    </location>
</feature>
<dbReference type="Pfam" id="PF15005">
    <property type="entry name" value="IZUMO"/>
    <property type="match status" value="1"/>
</dbReference>
<reference evidence="6" key="1">
    <citation type="submission" date="2025-08" db="UniProtKB">
        <authorList>
            <consortium name="RefSeq"/>
        </authorList>
    </citation>
    <scope>IDENTIFICATION</scope>
</reference>
<keyword evidence="3" id="KW-0812">Transmembrane</keyword>
<name>A0A6J1V644_9SAUR</name>
<evidence type="ECO:0000313" key="6">
    <source>
        <dbReference type="RefSeq" id="XP_026538200.1"/>
    </source>
</evidence>
<keyword evidence="5" id="KW-1185">Reference proteome</keyword>
<keyword evidence="3" id="KW-1133">Transmembrane helix</keyword>
<feature type="chain" id="PRO_5026774410" evidence="4">
    <location>
        <begin position="22"/>
        <end position="213"/>
    </location>
</feature>
<keyword evidence="3" id="KW-0472">Membrane</keyword>
<feature type="signal peptide" evidence="4">
    <location>
        <begin position="1"/>
        <end position="21"/>
    </location>
</feature>
<gene>
    <name evidence="6" type="primary">IZUMO3</name>
</gene>
<dbReference type="KEGG" id="nss:113421816"/>
<dbReference type="PANTHER" id="PTHR36470:SF1">
    <property type="entry name" value="IZUMO SPERM-EGG FUSION PROTEIN 3"/>
    <property type="match status" value="1"/>
</dbReference>
<organism evidence="5 6">
    <name type="scientific">Notechis scutatus</name>
    <name type="common">mainland tiger snake</name>
    <dbReference type="NCBI Taxonomy" id="8663"/>
    <lineage>
        <taxon>Eukaryota</taxon>
        <taxon>Metazoa</taxon>
        <taxon>Chordata</taxon>
        <taxon>Craniata</taxon>
        <taxon>Vertebrata</taxon>
        <taxon>Euteleostomi</taxon>
        <taxon>Lepidosauria</taxon>
        <taxon>Squamata</taxon>
        <taxon>Bifurcata</taxon>
        <taxon>Unidentata</taxon>
        <taxon>Episquamata</taxon>
        <taxon>Toxicofera</taxon>
        <taxon>Serpentes</taxon>
        <taxon>Colubroidea</taxon>
        <taxon>Elapidae</taxon>
        <taxon>Hydrophiinae</taxon>
        <taxon>Notechis</taxon>
    </lineage>
</organism>
<dbReference type="InterPro" id="IPR029389">
    <property type="entry name" value="IZUMO"/>
</dbReference>
<sequence>MVLQVLLACFLWLLSFQGVAGCLQCDPHFLKWVASVLKETLPGDLPNRDSLITRHIQALADLHGTFLRRNYERILDVRGAFEIKLHIINQLKTIKRKQWKGVFLWQFSMYQLRFALRKKIQQILEKFADLGTNPEDKSVIEGPILDCWTCLRITTQCFDGEVCGVEDKRLAEYNEIVLYVFLVCESVITTSIILVYMVCFKYRKRMLLKSLAY</sequence>
<dbReference type="RefSeq" id="XP_026538200.1">
    <property type="nucleotide sequence ID" value="XM_026682415.1"/>
</dbReference>
<protein>
    <submittedName>
        <fullName evidence="6">Izumo sperm-egg fusion protein 3</fullName>
    </submittedName>
</protein>
<dbReference type="CTD" id="100129669"/>
<dbReference type="AlphaFoldDB" id="A0A6J1V644"/>
<evidence type="ECO:0000256" key="1">
    <source>
        <dbReference type="ARBA" id="ARBA00009633"/>
    </source>
</evidence>
<evidence type="ECO:0000313" key="5">
    <source>
        <dbReference type="Proteomes" id="UP000504612"/>
    </source>
</evidence>
<accession>A0A6J1V644</accession>
<keyword evidence="2 4" id="KW-0732">Signal</keyword>
<proteinExistence type="inferred from homology"/>
<evidence type="ECO:0000256" key="3">
    <source>
        <dbReference type="SAM" id="Phobius"/>
    </source>
</evidence>
<evidence type="ECO:0000256" key="2">
    <source>
        <dbReference type="ARBA" id="ARBA00022729"/>
    </source>
</evidence>
<dbReference type="GeneID" id="113421816"/>
<comment type="similarity">
    <text evidence="1">Belongs to the Izumo family.</text>
</comment>
<dbReference type="PANTHER" id="PTHR36470">
    <property type="entry name" value="IZUMO SPERM-EGG FUSION PROTEIN 3"/>
    <property type="match status" value="1"/>
</dbReference>
<dbReference type="Proteomes" id="UP000504612">
    <property type="component" value="Unplaced"/>
</dbReference>
<evidence type="ECO:0000256" key="4">
    <source>
        <dbReference type="SAM" id="SignalP"/>
    </source>
</evidence>